<evidence type="ECO:0000313" key="3">
    <source>
        <dbReference type="Proteomes" id="UP000295444"/>
    </source>
</evidence>
<sequence length="129" mass="14291">MAGTLAHATVALHFLALLYIGLGGFLAWRWPKSIFVHVFFAAWGVAVNVLPLNCPLTELENYFRNQQGLSDLPSGFNAYYIYGHLFPAEYTPVVGILGLIVVIVSYVGAYVHYRHRRDEAPRDGVPIAG</sequence>
<dbReference type="InterPro" id="IPR021218">
    <property type="entry name" value="DUF2784"/>
</dbReference>
<keyword evidence="3" id="KW-1185">Reference proteome</keyword>
<dbReference type="EMBL" id="SNXZ01000001">
    <property type="protein sequence ID" value="TDQ05328.1"/>
    <property type="molecule type" value="Genomic_DNA"/>
</dbReference>
<evidence type="ECO:0000256" key="1">
    <source>
        <dbReference type="SAM" id="Phobius"/>
    </source>
</evidence>
<accession>A0A4R6SM43</accession>
<proteinExistence type="predicted"/>
<keyword evidence="1" id="KW-0472">Membrane</keyword>
<keyword evidence="1" id="KW-0812">Transmembrane</keyword>
<evidence type="ECO:0000313" key="2">
    <source>
        <dbReference type="EMBL" id="TDQ05328.1"/>
    </source>
</evidence>
<comment type="caution">
    <text evidence="2">The sequence shown here is derived from an EMBL/GenBank/DDBJ whole genome shotgun (WGS) entry which is preliminary data.</text>
</comment>
<feature type="transmembrane region" description="Helical" evidence="1">
    <location>
        <begin position="6"/>
        <end position="27"/>
    </location>
</feature>
<dbReference type="AlphaFoldDB" id="A0A4R6SM43"/>
<protein>
    <submittedName>
        <fullName evidence="2">Uncharacterized protein DUF2784</fullName>
    </submittedName>
</protein>
<dbReference type="Proteomes" id="UP000295444">
    <property type="component" value="Unassembled WGS sequence"/>
</dbReference>
<dbReference type="OrthoDB" id="370375at2"/>
<feature type="transmembrane region" description="Helical" evidence="1">
    <location>
        <begin position="34"/>
        <end position="52"/>
    </location>
</feature>
<gene>
    <name evidence="2" type="ORF">EV186_1011298</name>
</gene>
<reference evidence="2 3" key="1">
    <citation type="submission" date="2019-03" db="EMBL/GenBank/DDBJ databases">
        <title>Genomic Encyclopedia of Type Strains, Phase IV (KMG-IV): sequencing the most valuable type-strain genomes for metagenomic binning, comparative biology and taxonomic classification.</title>
        <authorList>
            <person name="Goeker M."/>
        </authorList>
    </citation>
    <scope>NUCLEOTIDE SEQUENCE [LARGE SCALE GENOMIC DNA]</scope>
    <source>
        <strain evidence="2 3">DSM 45361</strain>
    </source>
</reference>
<dbReference type="RefSeq" id="WP_133848097.1">
    <property type="nucleotide sequence ID" value="NZ_SNXZ01000001.1"/>
</dbReference>
<organism evidence="2 3">
    <name type="scientific">Labedaea rhizosphaerae</name>
    <dbReference type="NCBI Taxonomy" id="598644"/>
    <lineage>
        <taxon>Bacteria</taxon>
        <taxon>Bacillati</taxon>
        <taxon>Actinomycetota</taxon>
        <taxon>Actinomycetes</taxon>
        <taxon>Pseudonocardiales</taxon>
        <taxon>Pseudonocardiaceae</taxon>
        <taxon>Labedaea</taxon>
    </lineage>
</organism>
<dbReference type="Pfam" id="PF10861">
    <property type="entry name" value="DUF2784"/>
    <property type="match status" value="1"/>
</dbReference>
<name>A0A4R6SM43_LABRH</name>
<keyword evidence="1" id="KW-1133">Transmembrane helix</keyword>
<feature type="transmembrane region" description="Helical" evidence="1">
    <location>
        <begin position="93"/>
        <end position="113"/>
    </location>
</feature>